<dbReference type="Proteomes" id="UP001054837">
    <property type="component" value="Unassembled WGS sequence"/>
</dbReference>
<organism evidence="2 3">
    <name type="scientific">Caerostris darwini</name>
    <dbReference type="NCBI Taxonomy" id="1538125"/>
    <lineage>
        <taxon>Eukaryota</taxon>
        <taxon>Metazoa</taxon>
        <taxon>Ecdysozoa</taxon>
        <taxon>Arthropoda</taxon>
        <taxon>Chelicerata</taxon>
        <taxon>Arachnida</taxon>
        <taxon>Araneae</taxon>
        <taxon>Araneomorphae</taxon>
        <taxon>Entelegynae</taxon>
        <taxon>Araneoidea</taxon>
        <taxon>Araneidae</taxon>
        <taxon>Caerostris</taxon>
    </lineage>
</organism>
<name>A0AAV4VMI3_9ARAC</name>
<feature type="compositionally biased region" description="Low complexity" evidence="1">
    <location>
        <begin position="9"/>
        <end position="19"/>
    </location>
</feature>
<accession>A0AAV4VMI3</accession>
<dbReference type="EMBL" id="BPLQ01013294">
    <property type="protein sequence ID" value="GIY71169.1"/>
    <property type="molecule type" value="Genomic_DNA"/>
</dbReference>
<evidence type="ECO:0000313" key="2">
    <source>
        <dbReference type="EMBL" id="GIY71169.1"/>
    </source>
</evidence>
<dbReference type="AlphaFoldDB" id="A0AAV4VMI3"/>
<evidence type="ECO:0000313" key="3">
    <source>
        <dbReference type="Proteomes" id="UP001054837"/>
    </source>
</evidence>
<comment type="caution">
    <text evidence="2">The sequence shown here is derived from an EMBL/GenBank/DDBJ whole genome shotgun (WGS) entry which is preliminary data.</text>
</comment>
<reference evidence="2 3" key="1">
    <citation type="submission" date="2021-06" db="EMBL/GenBank/DDBJ databases">
        <title>Caerostris darwini draft genome.</title>
        <authorList>
            <person name="Kono N."/>
            <person name="Arakawa K."/>
        </authorList>
    </citation>
    <scope>NUCLEOTIDE SEQUENCE [LARGE SCALE GENOMIC DNA]</scope>
</reference>
<protein>
    <submittedName>
        <fullName evidence="2">Uncharacterized protein</fullName>
    </submittedName>
</protein>
<evidence type="ECO:0000256" key="1">
    <source>
        <dbReference type="SAM" id="MobiDB-lite"/>
    </source>
</evidence>
<gene>
    <name evidence="2" type="ORF">CDAR_472311</name>
</gene>
<sequence length="137" mass="15518">MSGACLSAPRPLLPQRHLPPLSPRSNDEMIGRPTISPGIDAWGGSAGCQGATARDNPGFRVGLARIWLVPTCKRSFRELFWIFGLLRIRIFGACNDVKAEIPGVDVTFMSHEWLSWKRRYRRQRPLLGRERHKSILL</sequence>
<feature type="region of interest" description="Disordered" evidence="1">
    <location>
        <begin position="1"/>
        <end position="30"/>
    </location>
</feature>
<keyword evidence="3" id="KW-1185">Reference proteome</keyword>
<proteinExistence type="predicted"/>